<evidence type="ECO:0000313" key="1">
    <source>
        <dbReference type="EMBL" id="KKM62731.1"/>
    </source>
</evidence>
<accession>A0A0F9JK39</accession>
<dbReference type="AlphaFoldDB" id="A0A0F9JK39"/>
<dbReference type="EMBL" id="LAZR01011237">
    <property type="protein sequence ID" value="KKM62731.1"/>
    <property type="molecule type" value="Genomic_DNA"/>
</dbReference>
<organism evidence="1">
    <name type="scientific">marine sediment metagenome</name>
    <dbReference type="NCBI Taxonomy" id="412755"/>
    <lineage>
        <taxon>unclassified sequences</taxon>
        <taxon>metagenomes</taxon>
        <taxon>ecological metagenomes</taxon>
    </lineage>
</organism>
<gene>
    <name evidence="1" type="ORF">LCGC14_1518650</name>
</gene>
<name>A0A0F9JK39_9ZZZZ</name>
<comment type="caution">
    <text evidence="1">The sequence shown here is derived from an EMBL/GenBank/DDBJ whole genome shotgun (WGS) entry which is preliminary data.</text>
</comment>
<protein>
    <submittedName>
        <fullName evidence="1">Uncharacterized protein</fullName>
    </submittedName>
</protein>
<feature type="non-terminal residue" evidence="1">
    <location>
        <position position="1"/>
    </location>
</feature>
<reference evidence="1" key="1">
    <citation type="journal article" date="2015" name="Nature">
        <title>Complex archaea that bridge the gap between prokaryotes and eukaryotes.</title>
        <authorList>
            <person name="Spang A."/>
            <person name="Saw J.H."/>
            <person name="Jorgensen S.L."/>
            <person name="Zaremba-Niedzwiedzka K."/>
            <person name="Martijn J."/>
            <person name="Lind A.E."/>
            <person name="van Eijk R."/>
            <person name="Schleper C."/>
            <person name="Guy L."/>
            <person name="Ettema T.J."/>
        </authorList>
    </citation>
    <scope>NUCLEOTIDE SEQUENCE</scope>
</reference>
<proteinExistence type="predicted"/>
<sequence length="143" mass="15434">THSSPAACVHPSSAAGRDCTPVKPKYRCLSCRLALATVPSRGEILSMHLRQLPGCVKAYVDRGDLVGIADNEPVITQTLHACRNASRRWVVRGVSLSGKLRTVAKCRSKRDAQKTLVMFSVSEQVDAMMAEWNGRGTNGNNAG</sequence>